<dbReference type="RefSeq" id="WP_163160835.1">
    <property type="nucleotide sequence ID" value="NZ_VKHP01000232.1"/>
</dbReference>
<name>A0A6P1BSC5_9BRAD</name>
<dbReference type="InterPro" id="IPR011852">
    <property type="entry name" value="TRAP_TAXI"/>
</dbReference>
<reference evidence="2 3" key="1">
    <citation type="journal article" date="2020" name="Arch. Microbiol.">
        <title>Bradyrhizobium uaiense sp. nov., a new highly efficient cowpea symbiont.</title>
        <authorList>
            <person name="Cabral Michel D."/>
            <person name="Azarias Guimaraes A."/>
            <person name="Martins da Costa E."/>
            <person name="Soares de Carvalho T."/>
            <person name="Balsanelli E."/>
            <person name="Willems A."/>
            <person name="Maltempi de Souza E."/>
            <person name="de Souza Moreira F.M."/>
        </authorList>
    </citation>
    <scope>NUCLEOTIDE SEQUENCE [LARGE SCALE GENOMIC DNA]</scope>
    <source>
        <strain evidence="2 3">UFLA 03-164</strain>
    </source>
</reference>
<feature type="transmembrane region" description="Helical" evidence="1">
    <location>
        <begin position="329"/>
        <end position="351"/>
    </location>
</feature>
<keyword evidence="3" id="KW-1185">Reference proteome</keyword>
<comment type="caution">
    <text evidence="2">The sequence shown here is derived from an EMBL/GenBank/DDBJ whole genome shotgun (WGS) entry which is preliminary data.</text>
</comment>
<evidence type="ECO:0000256" key="1">
    <source>
        <dbReference type="SAM" id="Phobius"/>
    </source>
</evidence>
<keyword evidence="1" id="KW-0472">Membrane</keyword>
<sequence length="434" mass="46562">MTAIKLPAWLRIMMVSGALLLATGTGLSAYFWYTRPVTLTVAVGSFDGEADKVLSAISSRLTATSAPVRLRVVSESSALEAANAFSSGKVDLAVVRGDVGDLSRAQAVLVLTHAVALIAAPPGSPLSDVASLKGRRVGVVGGEINRAVVNALRQQYDLDRANVKFKDVSLPEARQVVDSRSVDALLLVTPLTQKYLSLARSLFPQTPKSKPVLIPIESADAIVESHRAYQSFDVPKGTLRGSPAVPDDDLTTLRVSFYLVAQKKLNADTIADLTRSLLAARRDLIGELPILAQVTAPDTDPDAFLPVHAGAAEYFNGTQESFLDEWSNAIYLTPMILGGLASIIAAAWRFIGLRTSKPDESALDALFALARRVRKAQHEDELSNIEGRIDDILTDQQFKIASGDEDATDMATLNVAANRVESLIHARRATLKPS</sequence>
<dbReference type="PANTHER" id="PTHR42941:SF1">
    <property type="entry name" value="SLL1037 PROTEIN"/>
    <property type="match status" value="1"/>
</dbReference>
<dbReference type="Gene3D" id="3.40.190.10">
    <property type="entry name" value="Periplasmic binding protein-like II"/>
    <property type="match status" value="2"/>
</dbReference>
<evidence type="ECO:0000313" key="3">
    <source>
        <dbReference type="Proteomes" id="UP000468531"/>
    </source>
</evidence>
<protein>
    <submittedName>
        <fullName evidence="2">C4-dicarboxylate ABC transporter substrate-binding protein</fullName>
    </submittedName>
</protein>
<evidence type="ECO:0000313" key="2">
    <source>
        <dbReference type="EMBL" id="NEV01326.1"/>
    </source>
</evidence>
<dbReference type="EMBL" id="VKHP01000232">
    <property type="protein sequence ID" value="NEV01326.1"/>
    <property type="molecule type" value="Genomic_DNA"/>
</dbReference>
<feature type="transmembrane region" description="Helical" evidence="1">
    <location>
        <begin position="12"/>
        <end position="33"/>
    </location>
</feature>
<dbReference type="Proteomes" id="UP000468531">
    <property type="component" value="Unassembled WGS sequence"/>
</dbReference>
<dbReference type="PANTHER" id="PTHR42941">
    <property type="entry name" value="SLL1037 PROTEIN"/>
    <property type="match status" value="1"/>
</dbReference>
<gene>
    <name evidence="2" type="ORF">FNJ47_37435</name>
</gene>
<dbReference type="AlphaFoldDB" id="A0A6P1BSC5"/>
<organism evidence="2 3">
    <name type="scientific">Bradyrhizobium uaiense</name>
    <dbReference type="NCBI Taxonomy" id="2594946"/>
    <lineage>
        <taxon>Bacteria</taxon>
        <taxon>Pseudomonadati</taxon>
        <taxon>Pseudomonadota</taxon>
        <taxon>Alphaproteobacteria</taxon>
        <taxon>Hyphomicrobiales</taxon>
        <taxon>Nitrobacteraceae</taxon>
        <taxon>Bradyrhizobium</taxon>
    </lineage>
</organism>
<keyword evidence="1" id="KW-1133">Transmembrane helix</keyword>
<dbReference type="Pfam" id="PF16868">
    <property type="entry name" value="NMT1_3"/>
    <property type="match status" value="1"/>
</dbReference>
<accession>A0A6P1BSC5</accession>
<keyword evidence="1" id="KW-0812">Transmembrane</keyword>
<proteinExistence type="predicted"/>
<dbReference type="SUPFAM" id="SSF53850">
    <property type="entry name" value="Periplasmic binding protein-like II"/>
    <property type="match status" value="1"/>
</dbReference>